<reference evidence="2 3" key="1">
    <citation type="submission" date="2018-12" db="EMBL/GenBank/DDBJ databases">
        <authorList>
            <person name="Yu L."/>
        </authorList>
    </citation>
    <scope>NUCLEOTIDE SEQUENCE [LARGE SCALE GENOMIC DNA]</scope>
    <source>
        <strain evidence="2 3">S5H2222</strain>
    </source>
</reference>
<dbReference type="PANTHER" id="PTHR13355">
    <property type="entry name" value="GLUCOSAMINE 6-PHOSPHATE N-ACETYLTRANSFERASE"/>
    <property type="match status" value="1"/>
</dbReference>
<protein>
    <submittedName>
        <fullName evidence="2">GNAT family N-acetyltransferase</fullName>
    </submittedName>
</protein>
<name>A0A431UK38_9BACI</name>
<accession>A0A431UK38</accession>
<dbReference type="CDD" id="cd04301">
    <property type="entry name" value="NAT_SF"/>
    <property type="match status" value="1"/>
</dbReference>
<proteinExistence type="predicted"/>
<dbReference type="InterPro" id="IPR039143">
    <property type="entry name" value="GNPNAT1-like"/>
</dbReference>
<dbReference type="Proteomes" id="UP000276349">
    <property type="component" value="Unassembled WGS sequence"/>
</dbReference>
<dbReference type="SUPFAM" id="SSF55729">
    <property type="entry name" value="Acyl-CoA N-acyltransferases (Nat)"/>
    <property type="match status" value="1"/>
</dbReference>
<dbReference type="Pfam" id="PF13673">
    <property type="entry name" value="Acetyltransf_10"/>
    <property type="match status" value="1"/>
</dbReference>
<feature type="domain" description="N-acetyltransferase" evidence="1">
    <location>
        <begin position="2"/>
        <end position="142"/>
    </location>
</feature>
<comment type="caution">
    <text evidence="2">The sequence shown here is derived from an EMBL/GenBank/DDBJ whole genome shotgun (WGS) entry which is preliminary data.</text>
</comment>
<dbReference type="GO" id="GO:0004343">
    <property type="term" value="F:glucosamine 6-phosphate N-acetyltransferase activity"/>
    <property type="evidence" value="ECO:0007669"/>
    <property type="project" value="TreeGrafter"/>
</dbReference>
<evidence type="ECO:0000313" key="2">
    <source>
        <dbReference type="EMBL" id="RTQ89870.1"/>
    </source>
</evidence>
<dbReference type="InterPro" id="IPR000182">
    <property type="entry name" value="GNAT_dom"/>
</dbReference>
<dbReference type="PROSITE" id="PS51186">
    <property type="entry name" value="GNAT"/>
    <property type="match status" value="1"/>
</dbReference>
<dbReference type="Gene3D" id="3.40.630.30">
    <property type="match status" value="1"/>
</dbReference>
<evidence type="ECO:0000259" key="1">
    <source>
        <dbReference type="PROSITE" id="PS51186"/>
    </source>
</evidence>
<dbReference type="RefSeq" id="WP_126295521.1">
    <property type="nucleotide sequence ID" value="NZ_CP155468.1"/>
</dbReference>
<dbReference type="PANTHER" id="PTHR13355:SF11">
    <property type="entry name" value="GLUCOSAMINE 6-PHOSPHATE N-ACETYLTRANSFERASE"/>
    <property type="match status" value="1"/>
</dbReference>
<dbReference type="AlphaFoldDB" id="A0A431UK38"/>
<sequence length="142" mass="16560">MYEVKIVETDKELELAFAVRKKVFVEEQGVPLHLELDEHDDNAIHFIVKDGEQTIGAARLREYESKIGKVERVCVLKQYRGKKLGFLIMQKVEEYAKEHGFKKLKLNAQSYAIPFYEKLQFIVTSPEFMDAGIPHRSMEKEI</sequence>
<evidence type="ECO:0000313" key="3">
    <source>
        <dbReference type="Proteomes" id="UP000276349"/>
    </source>
</evidence>
<dbReference type="EMBL" id="RXNR01000057">
    <property type="protein sequence ID" value="RTQ89870.1"/>
    <property type="molecule type" value="Genomic_DNA"/>
</dbReference>
<organism evidence="2 3">
    <name type="scientific">Lysinibacillus telephonicus</name>
    <dbReference type="NCBI Taxonomy" id="1714840"/>
    <lineage>
        <taxon>Bacteria</taxon>
        <taxon>Bacillati</taxon>
        <taxon>Bacillota</taxon>
        <taxon>Bacilli</taxon>
        <taxon>Bacillales</taxon>
        <taxon>Bacillaceae</taxon>
        <taxon>Lysinibacillus</taxon>
    </lineage>
</organism>
<gene>
    <name evidence="2" type="ORF">EKG35_15850</name>
</gene>
<dbReference type="InterPro" id="IPR016181">
    <property type="entry name" value="Acyl_CoA_acyltransferase"/>
</dbReference>
<dbReference type="OrthoDB" id="9796171at2"/>
<keyword evidence="3" id="KW-1185">Reference proteome</keyword>
<keyword evidence="2" id="KW-0808">Transferase</keyword>